<dbReference type="GO" id="GO:0046785">
    <property type="term" value="P:microtubule polymerization"/>
    <property type="evidence" value="ECO:0007669"/>
    <property type="project" value="InterPro"/>
</dbReference>
<accession>A0A4Y2G5S6</accession>
<sequence length="130" mass="14114">MDENGLEEVFETFAKDGKISLSCLKKWFKEAAVIGKDTGISEADVDAAVAESSKRHKILDFSAIKECVNALADLKKIEPKELMEKLAAAGPMKSATDATDVPKKICGQWRTGQVASLPYGFDSVKETTKC</sequence>
<dbReference type="Gene3D" id="1.10.238.10">
    <property type="entry name" value="EF-hand"/>
    <property type="match status" value="1"/>
</dbReference>
<dbReference type="SUPFAM" id="SSF47473">
    <property type="entry name" value="EF-hand"/>
    <property type="match status" value="1"/>
</dbReference>
<dbReference type="GO" id="GO:0015631">
    <property type="term" value="F:tubulin binding"/>
    <property type="evidence" value="ECO:0007669"/>
    <property type="project" value="InterPro"/>
</dbReference>
<keyword evidence="3" id="KW-1185">Reference proteome</keyword>
<dbReference type="InterPro" id="IPR008907">
    <property type="entry name" value="TPP/p25"/>
</dbReference>
<reference evidence="2 3" key="1">
    <citation type="journal article" date="2019" name="Sci. Rep.">
        <title>Orb-weaving spider Araneus ventricosus genome elucidates the spidroin gene catalogue.</title>
        <authorList>
            <person name="Kono N."/>
            <person name="Nakamura H."/>
            <person name="Ohtoshi R."/>
            <person name="Moran D.A.P."/>
            <person name="Shinohara A."/>
            <person name="Yoshida Y."/>
            <person name="Fujiwara M."/>
            <person name="Mori M."/>
            <person name="Tomita M."/>
            <person name="Arakawa K."/>
        </authorList>
    </citation>
    <scope>NUCLEOTIDE SEQUENCE [LARGE SCALE GENOMIC DNA]</scope>
</reference>
<dbReference type="Pfam" id="PF05517">
    <property type="entry name" value="p25-alpha"/>
    <property type="match status" value="1"/>
</dbReference>
<evidence type="ECO:0000256" key="1">
    <source>
        <dbReference type="ARBA" id="ARBA00010994"/>
    </source>
</evidence>
<comment type="similarity">
    <text evidence="1">Belongs to the TPPP family.</text>
</comment>
<gene>
    <name evidence="2" type="ORF">AVEN_136855_1</name>
</gene>
<protein>
    <recommendedName>
        <fullName evidence="4">EF-hand domain-containing protein</fullName>
    </recommendedName>
</protein>
<dbReference type="Proteomes" id="UP000499080">
    <property type="component" value="Unassembled WGS sequence"/>
</dbReference>
<proteinExistence type="inferred from homology"/>
<dbReference type="OrthoDB" id="6419479at2759"/>
<organism evidence="2 3">
    <name type="scientific">Araneus ventricosus</name>
    <name type="common">Orbweaver spider</name>
    <name type="synonym">Epeira ventricosa</name>
    <dbReference type="NCBI Taxonomy" id="182803"/>
    <lineage>
        <taxon>Eukaryota</taxon>
        <taxon>Metazoa</taxon>
        <taxon>Ecdysozoa</taxon>
        <taxon>Arthropoda</taxon>
        <taxon>Chelicerata</taxon>
        <taxon>Arachnida</taxon>
        <taxon>Araneae</taxon>
        <taxon>Araneomorphae</taxon>
        <taxon>Entelegynae</taxon>
        <taxon>Araneoidea</taxon>
        <taxon>Araneidae</taxon>
        <taxon>Araneus</taxon>
    </lineage>
</organism>
<evidence type="ECO:0000313" key="2">
    <source>
        <dbReference type="EMBL" id="GBM47264.1"/>
    </source>
</evidence>
<dbReference type="EMBL" id="BGPR01001171">
    <property type="protein sequence ID" value="GBM47264.1"/>
    <property type="molecule type" value="Genomic_DNA"/>
</dbReference>
<name>A0A4Y2G5S6_ARAVE</name>
<dbReference type="InterPro" id="IPR011992">
    <property type="entry name" value="EF-hand-dom_pair"/>
</dbReference>
<dbReference type="AlphaFoldDB" id="A0A4Y2G5S6"/>
<evidence type="ECO:0008006" key="4">
    <source>
        <dbReference type="Google" id="ProtNLM"/>
    </source>
</evidence>
<evidence type="ECO:0000313" key="3">
    <source>
        <dbReference type="Proteomes" id="UP000499080"/>
    </source>
</evidence>
<comment type="caution">
    <text evidence="2">The sequence shown here is derived from an EMBL/GenBank/DDBJ whole genome shotgun (WGS) entry which is preliminary data.</text>
</comment>